<evidence type="ECO:0000313" key="4">
    <source>
        <dbReference type="Proteomes" id="UP000887575"/>
    </source>
</evidence>
<evidence type="ECO:0008006" key="6">
    <source>
        <dbReference type="Google" id="ProtNLM"/>
    </source>
</evidence>
<evidence type="ECO:0000256" key="1">
    <source>
        <dbReference type="SAM" id="SignalP"/>
    </source>
</evidence>
<organism evidence="4 5">
    <name type="scientific">Mesorhabditis belari</name>
    <dbReference type="NCBI Taxonomy" id="2138241"/>
    <lineage>
        <taxon>Eukaryota</taxon>
        <taxon>Metazoa</taxon>
        <taxon>Ecdysozoa</taxon>
        <taxon>Nematoda</taxon>
        <taxon>Chromadorea</taxon>
        <taxon>Rhabditida</taxon>
        <taxon>Rhabditina</taxon>
        <taxon>Rhabditomorpha</taxon>
        <taxon>Rhabditoidea</taxon>
        <taxon>Rhabditidae</taxon>
        <taxon>Mesorhabditinae</taxon>
        <taxon>Mesorhabditis</taxon>
    </lineage>
</organism>
<dbReference type="InterPro" id="IPR035914">
    <property type="entry name" value="Sperma_CUB_dom_sf"/>
</dbReference>
<keyword evidence="1" id="KW-0732">Signal</keyword>
<feature type="chain" id="PRO_5042110073" description="Cubilin" evidence="1">
    <location>
        <begin position="20"/>
        <end position="780"/>
    </location>
</feature>
<dbReference type="Gene3D" id="2.60.120.290">
    <property type="entry name" value="Spermadhesin, CUB domain"/>
    <property type="match status" value="1"/>
</dbReference>
<dbReference type="Pfam" id="PF23061">
    <property type="entry name" value="CUB_M02D8_5_2nd"/>
    <property type="match status" value="1"/>
</dbReference>
<evidence type="ECO:0000313" key="5">
    <source>
        <dbReference type="WBParaSite" id="MBELARI_LOCUS2406.1"/>
    </source>
</evidence>
<sequence>MHFITTIFILFLLLNISLAEDSESVDVIRYFNDVLDFSSPNYPNFYTNEGTRLVLHLEMEKDSERAYAFQFERFALAPNDCLYFCAMNDSSLCFAKMDSLNATLVKKCGNEMDHRRPSHYYELSDTLYVFFVSQNTSVPYPGYNGRVFPIDKKAQIYNHCEKVNSVDLDHLSEWWSLASDHFFINTPTINYGTLNVSCQIKFTTADSTNIRVAIYAFSSSQPMFFTGIKANETDQTTFNLTGSKDPLAYYFKKDLTLSFDFTADQQYYYYLIVERYNETYSFDSCNNVGSFDMSTRSSVSLSALDDSYGYMNNSNCAWNFYNAPKNTQLMLQVTTYTERCCDILWVTGTAFDPLKFDGYYPWSLVYAAQNELKLSFLTDSIESYTQMSGSVTAVDCSCSNPQITLKPPESKNVTYGFNGTFPYCSPAQCSWTVPDDVNAGMSLFLTSIQLRITTVQRDLCVDEFVDVHGDMLTQNFQAIVYEISTTSCKKSIIANFFDNPHGYSVNVYDGELITGTTLKWNNFADTSPMTISSNLITIRIVRLDGATSFHALFTTNPDIIIKSNPNTCFGATVSNNISIVSNQSQTIVIYQASGAVGGYFGMTFKPHGQLNYQMFYGASTKDEDRIFGNATQCDTSAANPPDFLFGQYVTLKFEGTQNGMIEHYCTNQSNSLWATAFTSEIGLVMSPKYLTSNDPSVKSYAFIIQYSGTSSKSIALDFLNKIPLNGKLTVITDVGKSQMGTTYTPNNAVCNAEFSSTRLYLSYQWACDSIDGCGPGLLIQ</sequence>
<accession>A0AAF3J851</accession>
<dbReference type="WBParaSite" id="MBELARI_LOCUS2406.1">
    <property type="protein sequence ID" value="MBELARI_LOCUS2406.1"/>
    <property type="gene ID" value="MBELARI_LOCUS2406"/>
</dbReference>
<dbReference type="InterPro" id="IPR059047">
    <property type="entry name" value="CUB_M02D8_5_3rd"/>
</dbReference>
<reference evidence="5" key="1">
    <citation type="submission" date="2024-02" db="UniProtKB">
        <authorList>
            <consortium name="WormBaseParasite"/>
        </authorList>
    </citation>
    <scope>IDENTIFICATION</scope>
</reference>
<dbReference type="Proteomes" id="UP000887575">
    <property type="component" value="Unassembled WGS sequence"/>
</dbReference>
<dbReference type="InterPro" id="IPR059046">
    <property type="entry name" value="CUB_M02D8_5_2nd"/>
</dbReference>
<evidence type="ECO:0000259" key="2">
    <source>
        <dbReference type="Pfam" id="PF23061"/>
    </source>
</evidence>
<feature type="domain" description="M02D8-5-like third CUB" evidence="3">
    <location>
        <begin position="285"/>
        <end position="396"/>
    </location>
</feature>
<dbReference type="SUPFAM" id="SSF49854">
    <property type="entry name" value="Spermadhesin, CUB domain"/>
    <property type="match status" value="1"/>
</dbReference>
<keyword evidence="4" id="KW-1185">Reference proteome</keyword>
<dbReference type="AlphaFoldDB" id="A0AAF3J851"/>
<protein>
    <recommendedName>
        <fullName evidence="6">Cubilin</fullName>
    </recommendedName>
</protein>
<name>A0AAF3J851_9BILA</name>
<evidence type="ECO:0000259" key="3">
    <source>
        <dbReference type="Pfam" id="PF23062"/>
    </source>
</evidence>
<dbReference type="Pfam" id="PF23062">
    <property type="entry name" value="CUB_M02D8_5_3rd"/>
    <property type="match status" value="1"/>
</dbReference>
<feature type="signal peptide" evidence="1">
    <location>
        <begin position="1"/>
        <end position="19"/>
    </location>
</feature>
<proteinExistence type="predicted"/>
<feature type="domain" description="M02D8-5-like second CUB" evidence="2">
    <location>
        <begin position="195"/>
        <end position="276"/>
    </location>
</feature>